<dbReference type="InterPro" id="IPR011009">
    <property type="entry name" value="Kinase-like_dom_sf"/>
</dbReference>
<protein>
    <recommendedName>
        <fullName evidence="4">Protein kinase domain-containing protein</fullName>
    </recommendedName>
</protein>
<evidence type="ECO:0000256" key="1">
    <source>
        <dbReference type="SAM" id="MobiDB-lite"/>
    </source>
</evidence>
<sequence length="779" mass="87145">MDDENARLRQALAESERSRENEKRLRENAEQRSRENEKRLRENAERLQEKTEQITRPQTLMPYLEACHSLSLAIQVVTRRSMTTQGNPTNPVGRLYPRRIIPWDDFPAKQEEIWEQLSEPSFTSQHQFPSQNQMDYVRSLIGSISSEDGLRYFERDTVENAVQKLIGVVNDNILLRDRFGLRGTVTFESHTNLGNTENNLTESLSLSEGGTSDGTSARTGPTYKAQSKIKGKGKGNRADNFCIYETSDGVIVPKIAIEYKAPHKLTQDEISTGLVSEVQPDRDVINKDGKDFAFTSRALAAAVVTQLFSYMIGKGIQYGYVSTGEAFVFLYIPDDASTVYYYVSVPNLDVRDDDETRLHRTAVAQVFAFILQSLRAEPPSQVWHDAAATLDTWAVEYDDILSRIPETVRKGKQPRASPYKAQHWRGFKRSPIRTRSSCRPLDINSGFGDDSDDSDDEDAPPSPTAGRSTRFGKEAASSSSVSSGRRGQGGRGGRQQRGAEQTRGGRQQRGAERTRIQDRPYCTHHCLLGLAYGGPIDESCPNAESHGSRHINLAKFKPLVRTQLAKDRGPDADSVSLYLSGSIGALLKIRLSAFGYTFVAKAVEAPCLKRLQHEEKMYDHLRSIQGEHVPVCLGLINLVLPYYYDGGVFRHLLLLSWGGRPLPYCTDQIDKTRVIAAVSAAFASLHRLQVLHGDAEARNITYDKGPMIVDLERAKVCAREPLGSIPPDSQVRKRNRDTLQKHGDDDPFRKELRSVVESVSRCFGAVTVTMPPDSRLVHK</sequence>
<dbReference type="SUPFAM" id="SSF56112">
    <property type="entry name" value="Protein kinase-like (PK-like)"/>
    <property type="match status" value="1"/>
</dbReference>
<dbReference type="PANTHER" id="PTHR37171:SF1">
    <property type="entry name" value="SERINE_THREONINE-PROTEIN KINASE YRZF-RELATED"/>
    <property type="match status" value="1"/>
</dbReference>
<keyword evidence="3" id="KW-1185">Reference proteome</keyword>
<dbReference type="PANTHER" id="PTHR37171">
    <property type="entry name" value="SERINE/THREONINE-PROTEIN KINASE YRZF-RELATED"/>
    <property type="match status" value="1"/>
</dbReference>
<feature type="region of interest" description="Disordered" evidence="1">
    <location>
        <begin position="721"/>
        <end position="747"/>
    </location>
</feature>
<evidence type="ECO:0008006" key="4">
    <source>
        <dbReference type="Google" id="ProtNLM"/>
    </source>
</evidence>
<dbReference type="EMBL" id="JAULSR010000009">
    <property type="protein sequence ID" value="KAK0612612.1"/>
    <property type="molecule type" value="Genomic_DNA"/>
</dbReference>
<feature type="compositionally biased region" description="Gly residues" evidence="1">
    <location>
        <begin position="486"/>
        <end position="495"/>
    </location>
</feature>
<feature type="compositionally biased region" description="Polar residues" evidence="1">
    <location>
        <begin position="203"/>
        <end position="219"/>
    </location>
</feature>
<feature type="compositionally biased region" description="Basic and acidic residues" evidence="1">
    <location>
        <begin position="736"/>
        <end position="747"/>
    </location>
</feature>
<gene>
    <name evidence="2" type="ORF">B0T17DRAFT_499445</name>
</gene>
<evidence type="ECO:0000313" key="2">
    <source>
        <dbReference type="EMBL" id="KAK0612612.1"/>
    </source>
</evidence>
<feature type="compositionally biased region" description="Acidic residues" evidence="1">
    <location>
        <begin position="449"/>
        <end position="459"/>
    </location>
</feature>
<feature type="compositionally biased region" description="Low complexity" evidence="1">
    <location>
        <begin position="496"/>
        <end position="505"/>
    </location>
</feature>
<evidence type="ECO:0000313" key="3">
    <source>
        <dbReference type="Proteomes" id="UP001174934"/>
    </source>
</evidence>
<reference evidence="2" key="1">
    <citation type="submission" date="2023-06" db="EMBL/GenBank/DDBJ databases">
        <title>Genome-scale phylogeny and comparative genomics of the fungal order Sordariales.</title>
        <authorList>
            <consortium name="Lawrence Berkeley National Laboratory"/>
            <person name="Hensen N."/>
            <person name="Bonometti L."/>
            <person name="Westerberg I."/>
            <person name="Brannstrom I.O."/>
            <person name="Guillou S."/>
            <person name="Cros-Aarteil S."/>
            <person name="Calhoun S."/>
            <person name="Haridas S."/>
            <person name="Kuo A."/>
            <person name="Mondo S."/>
            <person name="Pangilinan J."/>
            <person name="Riley R."/>
            <person name="LaButti K."/>
            <person name="Andreopoulos B."/>
            <person name="Lipzen A."/>
            <person name="Chen C."/>
            <person name="Yanf M."/>
            <person name="Daum C."/>
            <person name="Ng V."/>
            <person name="Clum A."/>
            <person name="Steindorff A."/>
            <person name="Ohm R."/>
            <person name="Martin F."/>
            <person name="Silar P."/>
            <person name="Natvig D."/>
            <person name="Lalanne C."/>
            <person name="Gautier V."/>
            <person name="Ament-velasquez S.L."/>
            <person name="Kruys A."/>
            <person name="Hutchinson M.I."/>
            <person name="Powell A.J."/>
            <person name="Barry K."/>
            <person name="Miller A.N."/>
            <person name="Grigoriev I.V."/>
            <person name="Debuchy R."/>
            <person name="Gladieux P."/>
            <person name="Thoren M.H."/>
            <person name="Johannesson H."/>
        </authorList>
    </citation>
    <scope>NUCLEOTIDE SEQUENCE</scope>
    <source>
        <strain evidence="2">SMH3391-2</strain>
    </source>
</reference>
<accession>A0AA39WAT3</accession>
<feature type="region of interest" description="Disordered" evidence="1">
    <location>
        <begin position="1"/>
        <end position="52"/>
    </location>
</feature>
<feature type="compositionally biased region" description="Low complexity" evidence="1">
    <location>
        <begin position="191"/>
        <end position="202"/>
    </location>
</feature>
<comment type="caution">
    <text evidence="2">The sequence shown here is derived from an EMBL/GenBank/DDBJ whole genome shotgun (WGS) entry which is preliminary data.</text>
</comment>
<proteinExistence type="predicted"/>
<dbReference type="InterPro" id="IPR052396">
    <property type="entry name" value="Meiotic_Drive_Suppr_Kinase"/>
</dbReference>
<dbReference type="AlphaFoldDB" id="A0AA39WAT3"/>
<feature type="region of interest" description="Disordered" evidence="1">
    <location>
        <begin position="435"/>
        <end position="516"/>
    </location>
</feature>
<name>A0AA39WAT3_9PEZI</name>
<feature type="compositionally biased region" description="Basic and acidic residues" evidence="1">
    <location>
        <begin position="14"/>
        <end position="52"/>
    </location>
</feature>
<dbReference type="Proteomes" id="UP001174934">
    <property type="component" value="Unassembled WGS sequence"/>
</dbReference>
<feature type="region of interest" description="Disordered" evidence="1">
    <location>
        <begin position="190"/>
        <end position="232"/>
    </location>
</feature>
<organism evidence="2 3">
    <name type="scientific">Bombardia bombarda</name>
    <dbReference type="NCBI Taxonomy" id="252184"/>
    <lineage>
        <taxon>Eukaryota</taxon>
        <taxon>Fungi</taxon>
        <taxon>Dikarya</taxon>
        <taxon>Ascomycota</taxon>
        <taxon>Pezizomycotina</taxon>
        <taxon>Sordariomycetes</taxon>
        <taxon>Sordariomycetidae</taxon>
        <taxon>Sordariales</taxon>
        <taxon>Lasiosphaeriaceae</taxon>
        <taxon>Bombardia</taxon>
    </lineage>
</organism>